<dbReference type="Proteomes" id="UP001152798">
    <property type="component" value="Chromosome 5"/>
</dbReference>
<proteinExistence type="predicted"/>
<dbReference type="PANTHER" id="PTHR47326">
    <property type="entry name" value="TRANSPOSABLE ELEMENT TC3 TRANSPOSASE-LIKE PROTEIN"/>
    <property type="match status" value="1"/>
</dbReference>
<gene>
    <name evidence="1" type="ORF">NEZAVI_LOCUS11447</name>
</gene>
<dbReference type="AlphaFoldDB" id="A0A9P0MS75"/>
<protein>
    <submittedName>
        <fullName evidence="1">Uncharacterized protein</fullName>
    </submittedName>
</protein>
<dbReference type="InterPro" id="IPR036397">
    <property type="entry name" value="RNaseH_sf"/>
</dbReference>
<keyword evidence="2" id="KW-1185">Reference proteome</keyword>
<evidence type="ECO:0000313" key="1">
    <source>
        <dbReference type="EMBL" id="CAH1402685.1"/>
    </source>
</evidence>
<dbReference type="GO" id="GO:0003676">
    <property type="term" value="F:nucleic acid binding"/>
    <property type="evidence" value="ECO:0007669"/>
    <property type="project" value="InterPro"/>
</dbReference>
<accession>A0A9P0MS75</accession>
<organism evidence="1 2">
    <name type="scientific">Nezara viridula</name>
    <name type="common">Southern green stink bug</name>
    <name type="synonym">Cimex viridulus</name>
    <dbReference type="NCBI Taxonomy" id="85310"/>
    <lineage>
        <taxon>Eukaryota</taxon>
        <taxon>Metazoa</taxon>
        <taxon>Ecdysozoa</taxon>
        <taxon>Arthropoda</taxon>
        <taxon>Hexapoda</taxon>
        <taxon>Insecta</taxon>
        <taxon>Pterygota</taxon>
        <taxon>Neoptera</taxon>
        <taxon>Paraneoptera</taxon>
        <taxon>Hemiptera</taxon>
        <taxon>Heteroptera</taxon>
        <taxon>Panheteroptera</taxon>
        <taxon>Pentatomomorpha</taxon>
        <taxon>Pentatomoidea</taxon>
        <taxon>Pentatomidae</taxon>
        <taxon>Pentatominae</taxon>
        <taxon>Nezara</taxon>
    </lineage>
</organism>
<dbReference type="OrthoDB" id="10024802at2759"/>
<sequence length="81" mass="9196">MSGVVLSDIGPFFLPSRLSGISYLHILQNNLHELLEDIPLVIRQRLWLMHDVAPAHFSHSVTDYLNATYGDRWVGRNGPVK</sequence>
<dbReference type="Gene3D" id="3.30.420.10">
    <property type="entry name" value="Ribonuclease H-like superfamily/Ribonuclease H"/>
    <property type="match status" value="1"/>
</dbReference>
<evidence type="ECO:0000313" key="2">
    <source>
        <dbReference type="Proteomes" id="UP001152798"/>
    </source>
</evidence>
<reference evidence="1" key="1">
    <citation type="submission" date="2022-01" db="EMBL/GenBank/DDBJ databases">
        <authorList>
            <person name="King R."/>
        </authorList>
    </citation>
    <scope>NUCLEOTIDE SEQUENCE</scope>
</reference>
<dbReference type="PANTHER" id="PTHR47326:SF1">
    <property type="entry name" value="HTH PSQ-TYPE DOMAIN-CONTAINING PROTEIN"/>
    <property type="match status" value="1"/>
</dbReference>
<name>A0A9P0MS75_NEZVI</name>
<dbReference type="EMBL" id="OV725081">
    <property type="protein sequence ID" value="CAH1402685.1"/>
    <property type="molecule type" value="Genomic_DNA"/>
</dbReference>